<evidence type="ECO:0000256" key="2">
    <source>
        <dbReference type="ARBA" id="ARBA00008328"/>
    </source>
</evidence>
<keyword evidence="6 10" id="KW-1133">Transmembrane helix</keyword>
<feature type="compositionally biased region" description="Gly residues" evidence="9">
    <location>
        <begin position="331"/>
        <end position="344"/>
    </location>
</feature>
<reference evidence="12" key="1">
    <citation type="submission" date="2025-08" db="UniProtKB">
        <authorList>
            <consortium name="RefSeq"/>
        </authorList>
    </citation>
    <scope>IDENTIFICATION</scope>
</reference>
<dbReference type="Proteomes" id="UP000245340">
    <property type="component" value="Unplaced"/>
</dbReference>
<dbReference type="GO" id="GO:0033179">
    <property type="term" value="C:proton-transporting V-type ATPase, V0 domain"/>
    <property type="evidence" value="ECO:0007669"/>
    <property type="project" value="InterPro"/>
</dbReference>
<comment type="similarity">
    <text evidence="2">Belongs to the V-ATPase e1/e2 subunit family.</text>
</comment>
<dbReference type="GO" id="GO:0046961">
    <property type="term" value="F:proton-transporting ATPase activity, rotational mechanism"/>
    <property type="evidence" value="ECO:0007669"/>
    <property type="project" value="InterPro"/>
</dbReference>
<feature type="transmembrane region" description="Helical" evidence="10">
    <location>
        <begin position="34"/>
        <end position="58"/>
    </location>
</feature>
<feature type="compositionally biased region" description="Low complexity" evidence="9">
    <location>
        <begin position="345"/>
        <end position="363"/>
    </location>
</feature>
<dbReference type="AlphaFoldDB" id="A0A9B0LLB5"/>
<feature type="transmembrane region" description="Helical" evidence="10">
    <location>
        <begin position="7"/>
        <end position="28"/>
    </location>
</feature>
<accession>A0A9B0LLB5</accession>
<evidence type="ECO:0000256" key="7">
    <source>
        <dbReference type="ARBA" id="ARBA00023065"/>
    </source>
</evidence>
<evidence type="ECO:0000313" key="12">
    <source>
        <dbReference type="RefSeq" id="XP_004398025.1"/>
    </source>
</evidence>
<dbReference type="RefSeq" id="XP_004398025.1">
    <property type="nucleotide sequence ID" value="XM_004397968.1"/>
</dbReference>
<evidence type="ECO:0000256" key="10">
    <source>
        <dbReference type="SAM" id="Phobius"/>
    </source>
</evidence>
<feature type="compositionally biased region" description="Basic and acidic residues" evidence="9">
    <location>
        <begin position="180"/>
        <end position="196"/>
    </location>
</feature>
<feature type="compositionally biased region" description="Basic and acidic residues" evidence="9">
    <location>
        <begin position="253"/>
        <end position="270"/>
    </location>
</feature>
<gene>
    <name evidence="12" type="primary">LOC101366461</name>
</gene>
<keyword evidence="3" id="KW-0813">Transport</keyword>
<keyword evidence="8 10" id="KW-0472">Membrane</keyword>
<feature type="region of interest" description="Disordered" evidence="9">
    <location>
        <begin position="165"/>
        <end position="223"/>
    </location>
</feature>
<dbReference type="PANTHER" id="PTHR12263:SF5">
    <property type="entry name" value="V-TYPE PROTON ATPASE SUBUNIT E 1"/>
    <property type="match status" value="1"/>
</dbReference>
<feature type="compositionally biased region" description="Basic and acidic residues" evidence="9">
    <location>
        <begin position="308"/>
        <end position="330"/>
    </location>
</feature>
<feature type="compositionally biased region" description="Low complexity" evidence="9">
    <location>
        <begin position="271"/>
        <end position="290"/>
    </location>
</feature>
<protein>
    <submittedName>
        <fullName evidence="12">Uncharacterized protein LOC101366461</fullName>
    </submittedName>
</protein>
<evidence type="ECO:0000256" key="5">
    <source>
        <dbReference type="ARBA" id="ARBA00022781"/>
    </source>
</evidence>
<evidence type="ECO:0000256" key="9">
    <source>
        <dbReference type="SAM" id="MobiDB-lite"/>
    </source>
</evidence>
<organism evidence="11 12">
    <name type="scientific">Odobenus rosmarus divergens</name>
    <name type="common">Pacific walrus</name>
    <dbReference type="NCBI Taxonomy" id="9708"/>
    <lineage>
        <taxon>Eukaryota</taxon>
        <taxon>Metazoa</taxon>
        <taxon>Chordata</taxon>
        <taxon>Craniata</taxon>
        <taxon>Vertebrata</taxon>
        <taxon>Euteleostomi</taxon>
        <taxon>Mammalia</taxon>
        <taxon>Eutheria</taxon>
        <taxon>Laurasiatheria</taxon>
        <taxon>Carnivora</taxon>
        <taxon>Caniformia</taxon>
        <taxon>Pinnipedia</taxon>
        <taxon>Odobenidae</taxon>
        <taxon>Odobenus</taxon>
    </lineage>
</organism>
<feature type="compositionally biased region" description="Pro residues" evidence="9">
    <location>
        <begin position="204"/>
        <end position="217"/>
    </location>
</feature>
<evidence type="ECO:0000256" key="8">
    <source>
        <dbReference type="ARBA" id="ARBA00023136"/>
    </source>
</evidence>
<dbReference type="Pfam" id="PF05493">
    <property type="entry name" value="ATP_synt_H"/>
    <property type="match status" value="1"/>
</dbReference>
<keyword evidence="4 10" id="KW-0812">Transmembrane</keyword>
<evidence type="ECO:0000313" key="11">
    <source>
        <dbReference type="Proteomes" id="UP000245340"/>
    </source>
</evidence>
<evidence type="ECO:0000256" key="1">
    <source>
        <dbReference type="ARBA" id="ARBA00004141"/>
    </source>
</evidence>
<dbReference type="PANTHER" id="PTHR12263">
    <property type="entry name" value="VACUOLAR ATP SYNTHASE SUBUNIT H"/>
    <property type="match status" value="1"/>
</dbReference>
<keyword evidence="7" id="KW-0406">Ion transport</keyword>
<feature type="region of interest" description="Disordered" evidence="9">
    <location>
        <begin position="242"/>
        <end position="375"/>
    </location>
</feature>
<keyword evidence="11" id="KW-1185">Reference proteome</keyword>
<sequence>MAYNCLTVPLIVMSVFWGFVGFCVPWFIPKGPNWGVIITMLVTCSVCCYLFWLIAILAQLNPLFGPQLKNEISSLDTSQAEMELIGESVAVDSNTLFKDPYPGNLDKGKCEKYNSLKSQLLTGIWSNRCKRCLGQEISLPLGEIRSRLGLRFLCQILRGFPFWERRSGQSPGEEAGLRWTGKEGRGNEAPRERPLAKTESACPRPGPPSPPPPPPPPRRPRPALRVHFGLSLRETQTAAFRASWGQAEAAPAELRRSPGEDLGAGREGKARSPSPSLRGGLLSRLAARRPCATPFPATSRGVPGLGDAAREESGRETAAAERGGAHRDGRGVSGGLGGGGGGRSRGTASPGRGRPAGSSARSRAPSRRTMRPAAF</sequence>
<comment type="subcellular location">
    <subcellularLocation>
        <location evidence="1">Membrane</location>
        <topology evidence="1">Multi-pass membrane protein</topology>
    </subcellularLocation>
</comment>
<evidence type="ECO:0000256" key="6">
    <source>
        <dbReference type="ARBA" id="ARBA00022989"/>
    </source>
</evidence>
<name>A0A9B0LLB5_ODORO</name>
<keyword evidence="5" id="KW-0375">Hydrogen ion transport</keyword>
<evidence type="ECO:0000256" key="3">
    <source>
        <dbReference type="ARBA" id="ARBA00022448"/>
    </source>
</evidence>
<feature type="compositionally biased region" description="Basic residues" evidence="9">
    <location>
        <begin position="364"/>
        <end position="375"/>
    </location>
</feature>
<dbReference type="InterPro" id="IPR008389">
    <property type="entry name" value="ATPase_V0-cplx_e1/e2_su"/>
</dbReference>
<proteinExistence type="inferred from homology"/>
<evidence type="ECO:0000256" key="4">
    <source>
        <dbReference type="ARBA" id="ARBA00022692"/>
    </source>
</evidence>